<protein>
    <recommendedName>
        <fullName evidence="3">RRM domain-containing protein</fullName>
    </recommendedName>
</protein>
<dbReference type="OrthoDB" id="10044938at2759"/>
<dbReference type="InterPro" id="IPR036621">
    <property type="entry name" value="Anticodon-bd_dom_sf"/>
</dbReference>
<accession>A0A5J5EQ14</accession>
<dbReference type="InterPro" id="IPR000504">
    <property type="entry name" value="RRM_dom"/>
</dbReference>
<reference evidence="4 5" key="1">
    <citation type="submission" date="2019-09" db="EMBL/GenBank/DDBJ databases">
        <title>Draft genome of the ectomycorrhizal ascomycete Sphaerosporella brunnea.</title>
        <authorList>
            <consortium name="DOE Joint Genome Institute"/>
            <person name="Benucci G.M."/>
            <person name="Marozzi G."/>
            <person name="Antonielli L."/>
            <person name="Sanchez S."/>
            <person name="Marco P."/>
            <person name="Wang X."/>
            <person name="Falini L.B."/>
            <person name="Barry K."/>
            <person name="Haridas S."/>
            <person name="Lipzen A."/>
            <person name="Labutti K."/>
            <person name="Grigoriev I.V."/>
            <person name="Murat C."/>
            <person name="Martin F."/>
            <person name="Albertini E."/>
            <person name="Donnini D."/>
            <person name="Bonito G."/>
        </authorList>
    </citation>
    <scope>NUCLEOTIDE SEQUENCE [LARGE SCALE GENOMIC DNA]</scope>
    <source>
        <strain evidence="4 5">Sb_GMNB300</strain>
    </source>
</reference>
<dbReference type="Pfam" id="PF00076">
    <property type="entry name" value="RRM_1"/>
    <property type="match status" value="1"/>
</dbReference>
<dbReference type="InterPro" id="IPR034167">
    <property type="entry name" value="Nab3_RRM"/>
</dbReference>
<name>A0A5J5EQ14_9PEZI</name>
<feature type="compositionally biased region" description="Low complexity" evidence="2">
    <location>
        <begin position="187"/>
        <end position="205"/>
    </location>
</feature>
<feature type="compositionally biased region" description="Basic and acidic residues" evidence="2">
    <location>
        <begin position="578"/>
        <end position="590"/>
    </location>
</feature>
<evidence type="ECO:0000256" key="2">
    <source>
        <dbReference type="SAM" id="MobiDB-lite"/>
    </source>
</evidence>
<feature type="compositionally biased region" description="Acidic residues" evidence="2">
    <location>
        <begin position="358"/>
        <end position="374"/>
    </location>
</feature>
<feature type="compositionally biased region" description="Polar residues" evidence="2">
    <location>
        <begin position="206"/>
        <end position="217"/>
    </location>
</feature>
<dbReference type="Gene3D" id="3.40.50.800">
    <property type="entry name" value="Anticodon-binding domain"/>
    <property type="match status" value="1"/>
</dbReference>
<dbReference type="SUPFAM" id="SSF54928">
    <property type="entry name" value="RNA-binding domain, RBD"/>
    <property type="match status" value="1"/>
</dbReference>
<dbReference type="SUPFAM" id="SSF52954">
    <property type="entry name" value="Class II aaRS ABD-related"/>
    <property type="match status" value="1"/>
</dbReference>
<dbReference type="PROSITE" id="PS50102">
    <property type="entry name" value="RRM"/>
    <property type="match status" value="1"/>
</dbReference>
<comment type="caution">
    <text evidence="4">The sequence shown here is derived from an EMBL/GenBank/DDBJ whole genome shotgun (WGS) entry which is preliminary data.</text>
</comment>
<feature type="compositionally biased region" description="Polar residues" evidence="2">
    <location>
        <begin position="73"/>
        <end position="102"/>
    </location>
</feature>
<dbReference type="SMART" id="SM00360">
    <property type="entry name" value="RRM"/>
    <property type="match status" value="1"/>
</dbReference>
<evidence type="ECO:0000259" key="3">
    <source>
        <dbReference type="PROSITE" id="PS50102"/>
    </source>
</evidence>
<feature type="compositionally biased region" description="Pro residues" evidence="2">
    <location>
        <begin position="299"/>
        <end position="313"/>
    </location>
</feature>
<feature type="region of interest" description="Disordered" evidence="2">
    <location>
        <begin position="454"/>
        <end position="590"/>
    </location>
</feature>
<dbReference type="EMBL" id="VXIS01000169">
    <property type="protein sequence ID" value="KAA8899246.1"/>
    <property type="molecule type" value="Genomic_DNA"/>
</dbReference>
<feature type="compositionally biased region" description="Low complexity" evidence="2">
    <location>
        <begin position="844"/>
        <end position="869"/>
    </location>
</feature>
<feature type="compositionally biased region" description="Pro residues" evidence="2">
    <location>
        <begin position="321"/>
        <end position="336"/>
    </location>
</feature>
<dbReference type="InterPro" id="IPR052600">
    <property type="entry name" value="Nuc_rcpt_coact/corep"/>
</dbReference>
<dbReference type="AlphaFoldDB" id="A0A5J5EQ14"/>
<dbReference type="Gene3D" id="3.30.70.330">
    <property type="match status" value="1"/>
</dbReference>
<feature type="compositionally biased region" description="Polar residues" evidence="2">
    <location>
        <begin position="245"/>
        <end position="259"/>
    </location>
</feature>
<dbReference type="GO" id="GO:0003723">
    <property type="term" value="F:RNA binding"/>
    <property type="evidence" value="ECO:0007669"/>
    <property type="project" value="UniProtKB-UniRule"/>
</dbReference>
<evidence type="ECO:0000313" key="5">
    <source>
        <dbReference type="Proteomes" id="UP000326924"/>
    </source>
</evidence>
<feature type="region of interest" description="Disordered" evidence="2">
    <location>
        <begin position="795"/>
        <end position="827"/>
    </location>
</feature>
<proteinExistence type="predicted"/>
<sequence length="883" mass="96218">MSENQLSPLHTNPPVTPPPATDSAIDVQIQQESRVFPSDIGIERRQILSPVSPHPVHVQEPPVLKNQMELANNFTDAHPTNTNGMGPSSAATFVSPDLSSLESLMKQHQQQALQQQQHHQHQEKDQQPPTLEQSTTQEHPQNQLSLPEPTLYSASSSLPSAIAPFPAMDKSSPPPVSSSLHAGNGEAPAGNGSFASSASAPSSNGITAPSKPTNISTGLPPPPILASNLSSSNVDLQALLTKLSSPATPTVPQQLHSAPQSPPLPNGAPVVAPSSSAPPPSVKSPLPQSPVQKTRTSSNPPPPPTNHPLPPVPVVSSSLPGQPPAGYPASLPPPPNFAQHKQQQQQPPPQPQQPASVTEEEDEEDSRPFTVDEEEEFSQFLTDERDYVSHGQWDRFPPGSRLFIGNLPTEKVTKRDLFRIFHKHGRLAQVSIKQAYGFVQFLDQSSCAAALRHEQGSTVRGRKMHLEISKPQRNTRPAPIDSARTRRSRSPDYSRGGVSPRRGGPPSSAGGGRREVDRYRGPPASDRDSRDRRDRDEYASRRRSSPPPRARDDYRPGRRSRSRSRSPPARYRPRSRSRTPDFDDVPLPKRSADQVPEVQILVSDELDRNFIWWVENAFRSKNLKCDMLFLNPRLQLSAVVKRQVMEGVNAVVFLNRQMQLASTISIQIFDRKDQDAASFNQYDNLDPSVAAELVVHSKQQQQQYAAAVAAPAAHYGSYGAPPAMQQPQVPQQQQLAGLQGLASVPGLASLIQGVDAGTLQKILLGLHQQSQPQIQQQPQYQQTQQLNDLASMLARPQQQQYGSAPQQPQQQAYGSQPPPQNSALGAFGGTAGFAALLGQAQQKVAAAQQQQSPTQQSPPQQPVQTQNSQIGNIMETLAKWKQS</sequence>
<dbReference type="InterPro" id="IPR035979">
    <property type="entry name" value="RBD_domain_sf"/>
</dbReference>
<feature type="compositionally biased region" description="Low complexity" evidence="2">
    <location>
        <begin position="494"/>
        <end position="508"/>
    </location>
</feature>
<evidence type="ECO:0000256" key="1">
    <source>
        <dbReference type="PROSITE-ProRule" id="PRU00176"/>
    </source>
</evidence>
<feature type="compositionally biased region" description="Low complexity" evidence="2">
    <location>
        <begin position="796"/>
        <end position="815"/>
    </location>
</feature>
<feature type="compositionally biased region" description="Low complexity" evidence="2">
    <location>
        <begin position="153"/>
        <end position="167"/>
    </location>
</feature>
<dbReference type="CDD" id="cd12342">
    <property type="entry name" value="RRM_Nab3p"/>
    <property type="match status" value="1"/>
</dbReference>
<feature type="compositionally biased region" description="Basic and acidic residues" evidence="2">
    <location>
        <begin position="512"/>
        <end position="540"/>
    </location>
</feature>
<dbReference type="InParanoid" id="A0A5J5EQ14"/>
<gene>
    <name evidence="4" type="ORF">FN846DRAFT_909679</name>
</gene>
<evidence type="ECO:0000313" key="4">
    <source>
        <dbReference type="EMBL" id="KAA8899246.1"/>
    </source>
</evidence>
<dbReference type="Proteomes" id="UP000326924">
    <property type="component" value="Unassembled WGS sequence"/>
</dbReference>
<feature type="compositionally biased region" description="Polar residues" evidence="2">
    <location>
        <begin position="128"/>
        <end position="145"/>
    </location>
</feature>
<feature type="domain" description="RRM" evidence="3">
    <location>
        <begin position="400"/>
        <end position="471"/>
    </location>
</feature>
<dbReference type="PANTHER" id="PTHR23295">
    <property type="entry name" value="NUCLEAR RECEPTOR COACTIVATOR 5-RELATED"/>
    <property type="match status" value="1"/>
</dbReference>
<feature type="region of interest" description="Disordered" evidence="2">
    <location>
        <begin position="1"/>
        <end position="22"/>
    </location>
</feature>
<keyword evidence="1" id="KW-0694">RNA-binding</keyword>
<dbReference type="PANTHER" id="PTHR23295:SF6">
    <property type="entry name" value="NEOSIN, ISOFORM A"/>
    <property type="match status" value="1"/>
</dbReference>
<dbReference type="InterPro" id="IPR012677">
    <property type="entry name" value="Nucleotide-bd_a/b_plait_sf"/>
</dbReference>
<feature type="compositionally biased region" description="Low complexity" evidence="2">
    <location>
        <begin position="107"/>
        <end position="117"/>
    </location>
</feature>
<organism evidence="4 5">
    <name type="scientific">Sphaerosporella brunnea</name>
    <dbReference type="NCBI Taxonomy" id="1250544"/>
    <lineage>
        <taxon>Eukaryota</taxon>
        <taxon>Fungi</taxon>
        <taxon>Dikarya</taxon>
        <taxon>Ascomycota</taxon>
        <taxon>Pezizomycotina</taxon>
        <taxon>Pezizomycetes</taxon>
        <taxon>Pezizales</taxon>
        <taxon>Pyronemataceae</taxon>
        <taxon>Sphaerosporella</taxon>
    </lineage>
</organism>
<keyword evidence="5" id="KW-1185">Reference proteome</keyword>
<feature type="region of interest" description="Disordered" evidence="2">
    <location>
        <begin position="844"/>
        <end position="883"/>
    </location>
</feature>
<feature type="region of interest" description="Disordered" evidence="2">
    <location>
        <begin position="73"/>
        <end position="229"/>
    </location>
</feature>
<feature type="region of interest" description="Disordered" evidence="2">
    <location>
        <begin position="245"/>
        <end position="374"/>
    </location>
</feature>